<dbReference type="EMBL" id="SRRM01000002">
    <property type="protein sequence ID" value="TKY90047.1"/>
    <property type="molecule type" value="Genomic_DNA"/>
</dbReference>
<feature type="region of interest" description="Disordered" evidence="1">
    <location>
        <begin position="200"/>
        <end position="232"/>
    </location>
</feature>
<dbReference type="OrthoDB" id="2555407at2759"/>
<organism evidence="2 3">
    <name type="scientific">Sporisorium graminicola</name>
    <dbReference type="NCBI Taxonomy" id="280036"/>
    <lineage>
        <taxon>Eukaryota</taxon>
        <taxon>Fungi</taxon>
        <taxon>Dikarya</taxon>
        <taxon>Basidiomycota</taxon>
        <taxon>Ustilaginomycotina</taxon>
        <taxon>Ustilaginomycetes</taxon>
        <taxon>Ustilaginales</taxon>
        <taxon>Ustilaginaceae</taxon>
        <taxon>Sporisorium</taxon>
    </lineage>
</organism>
<evidence type="ECO:0000313" key="3">
    <source>
        <dbReference type="Proteomes" id="UP000306050"/>
    </source>
</evidence>
<dbReference type="AlphaFoldDB" id="A0A4U7L073"/>
<keyword evidence="3" id="KW-1185">Reference proteome</keyword>
<gene>
    <name evidence="2" type="ORF">EX895_000045</name>
</gene>
<dbReference type="Proteomes" id="UP000306050">
    <property type="component" value="Chromosome SGRAM_1"/>
</dbReference>
<sequence length="232" mass="26584">MAEISRFSDSDGDGDCIVDGFEAMSLESDFETSSDRSVPSSQEALADDSLWRTTICKHFIQYYNLEYRREFPERCVQGATNPWHGMHSDADLVDELFHRITCYIDTRLQARYDHTHRDHPDRFRITKEILVNWMDILVQRTLLECKAAGHAAGCIISSDPWSGDSSLYKRLDDWIELKAVEHALYDCSVPWRCHNSPVADDGHQTVDDNYETAASDHSSDSDDSDDSDDIFF</sequence>
<comment type="caution">
    <text evidence="2">The sequence shown here is derived from an EMBL/GenBank/DDBJ whole genome shotgun (WGS) entry which is preliminary data.</text>
</comment>
<proteinExistence type="predicted"/>
<feature type="compositionally biased region" description="Acidic residues" evidence="1">
    <location>
        <begin position="221"/>
        <end position="232"/>
    </location>
</feature>
<dbReference type="KEGG" id="sgra:EX895_000045"/>
<name>A0A4U7L073_9BASI</name>
<protein>
    <submittedName>
        <fullName evidence="2">Uncharacterized protein</fullName>
    </submittedName>
</protein>
<reference evidence="2 3" key="1">
    <citation type="submission" date="2019-05" db="EMBL/GenBank/DDBJ databases">
        <title>Sporisorium graminicola CBS 10092 draft sequencing and annotation.</title>
        <authorList>
            <person name="Solano-Gonzalez S."/>
            <person name="Caddick M.X."/>
            <person name="Darby A."/>
        </authorList>
    </citation>
    <scope>NUCLEOTIDE SEQUENCE [LARGE SCALE GENOMIC DNA]</scope>
    <source>
        <strain evidence="2 3">CBS 10092</strain>
    </source>
</reference>
<dbReference type="RefSeq" id="XP_029742032.1">
    <property type="nucleotide sequence ID" value="XM_029880646.1"/>
</dbReference>
<evidence type="ECO:0000313" key="2">
    <source>
        <dbReference type="EMBL" id="TKY90047.1"/>
    </source>
</evidence>
<dbReference type="GeneID" id="40722940"/>
<evidence type="ECO:0000256" key="1">
    <source>
        <dbReference type="SAM" id="MobiDB-lite"/>
    </source>
</evidence>
<accession>A0A4U7L073</accession>